<organism evidence="2">
    <name type="scientific">Oryza punctata</name>
    <name type="common">Red rice</name>
    <dbReference type="NCBI Taxonomy" id="4537"/>
    <lineage>
        <taxon>Eukaryota</taxon>
        <taxon>Viridiplantae</taxon>
        <taxon>Streptophyta</taxon>
        <taxon>Embryophyta</taxon>
        <taxon>Tracheophyta</taxon>
        <taxon>Spermatophyta</taxon>
        <taxon>Magnoliopsida</taxon>
        <taxon>Liliopsida</taxon>
        <taxon>Poales</taxon>
        <taxon>Poaceae</taxon>
        <taxon>BOP clade</taxon>
        <taxon>Oryzoideae</taxon>
        <taxon>Oryzeae</taxon>
        <taxon>Oryzinae</taxon>
        <taxon>Oryza</taxon>
    </lineage>
</organism>
<sequence>MAAEGEGCRSGEWSSGQERRGLGNLLRGKTEHKWSLEYSIQSPSMNLYAPQPCFIHREAGADLAA</sequence>
<dbReference type="EnsemblPlants" id="OPUNC09G12490.1">
    <property type="protein sequence ID" value="OPUNC09G12490.1"/>
    <property type="gene ID" value="OPUNC09G12490"/>
</dbReference>
<dbReference type="Proteomes" id="UP000026962">
    <property type="component" value="Chromosome 9"/>
</dbReference>
<name>A0A0E0M2I3_ORYPU</name>
<dbReference type="AlphaFoldDB" id="A0A0E0M2I3"/>
<feature type="region of interest" description="Disordered" evidence="1">
    <location>
        <begin position="1"/>
        <end position="24"/>
    </location>
</feature>
<accession>A0A0E0M2I3</accession>
<evidence type="ECO:0000313" key="2">
    <source>
        <dbReference type="EnsemblPlants" id="OPUNC09G12490.1"/>
    </source>
</evidence>
<dbReference type="Gramene" id="OPUNC09G12490.1">
    <property type="protein sequence ID" value="OPUNC09G12490.1"/>
    <property type="gene ID" value="OPUNC09G12490"/>
</dbReference>
<evidence type="ECO:0000313" key="3">
    <source>
        <dbReference type="Proteomes" id="UP000026962"/>
    </source>
</evidence>
<proteinExistence type="predicted"/>
<reference evidence="2" key="2">
    <citation type="submission" date="2018-05" db="EMBL/GenBank/DDBJ databases">
        <title>OpunRS2 (Oryza punctata Reference Sequence Version 2).</title>
        <authorList>
            <person name="Zhang J."/>
            <person name="Kudrna D."/>
            <person name="Lee S."/>
            <person name="Talag J."/>
            <person name="Welchert J."/>
            <person name="Wing R.A."/>
        </authorList>
    </citation>
    <scope>NUCLEOTIDE SEQUENCE [LARGE SCALE GENOMIC DNA]</scope>
</reference>
<keyword evidence="3" id="KW-1185">Reference proteome</keyword>
<dbReference type="HOGENOM" id="CLU_2853721_0_0_1"/>
<protein>
    <submittedName>
        <fullName evidence="2">Uncharacterized protein</fullName>
    </submittedName>
</protein>
<reference evidence="2" key="1">
    <citation type="submission" date="2015-04" db="UniProtKB">
        <authorList>
            <consortium name="EnsemblPlants"/>
        </authorList>
    </citation>
    <scope>IDENTIFICATION</scope>
</reference>
<evidence type="ECO:0000256" key="1">
    <source>
        <dbReference type="SAM" id="MobiDB-lite"/>
    </source>
</evidence>